<sequence length="118" mass="12708">MLAAEPAPIACTLGPTEMGPRLARIRRLTQAHLRGHTLTGSTLHLVYDPAAVDEVEHIVELERSCCAFLEFRLTSGADAVRLDITGPEHAASARWLFSQFLPDAKAEVAPASGCGCKR</sequence>
<reference evidence="1 2" key="1">
    <citation type="submission" date="2024-08" db="EMBL/GenBank/DDBJ databases">
        <authorList>
            <person name="Lu H."/>
        </authorList>
    </citation>
    <scope>NUCLEOTIDE SEQUENCE [LARGE SCALE GENOMIC DNA]</scope>
    <source>
        <strain evidence="1 2">LYH14W</strain>
    </source>
</reference>
<name>A0ABW7F9S4_9BURK</name>
<evidence type="ECO:0000313" key="2">
    <source>
        <dbReference type="Proteomes" id="UP001606210"/>
    </source>
</evidence>
<proteinExistence type="predicted"/>
<gene>
    <name evidence="1" type="ORF">ACG00Y_23235</name>
</gene>
<dbReference type="RefSeq" id="WP_394483049.1">
    <property type="nucleotide sequence ID" value="NZ_JBIGHV010000010.1"/>
</dbReference>
<organism evidence="1 2">
    <name type="scientific">Pelomonas parva</name>
    <dbReference type="NCBI Taxonomy" id="3299032"/>
    <lineage>
        <taxon>Bacteria</taxon>
        <taxon>Pseudomonadati</taxon>
        <taxon>Pseudomonadota</taxon>
        <taxon>Betaproteobacteria</taxon>
        <taxon>Burkholderiales</taxon>
        <taxon>Sphaerotilaceae</taxon>
        <taxon>Roseateles</taxon>
    </lineage>
</organism>
<protein>
    <recommendedName>
        <fullName evidence="3">Cation transporter</fullName>
    </recommendedName>
</protein>
<keyword evidence="2" id="KW-1185">Reference proteome</keyword>
<comment type="caution">
    <text evidence="1">The sequence shown here is derived from an EMBL/GenBank/DDBJ whole genome shotgun (WGS) entry which is preliminary data.</text>
</comment>
<dbReference type="Proteomes" id="UP001606210">
    <property type="component" value="Unassembled WGS sequence"/>
</dbReference>
<dbReference type="EMBL" id="JBIGHV010000010">
    <property type="protein sequence ID" value="MFG6432849.1"/>
    <property type="molecule type" value="Genomic_DNA"/>
</dbReference>
<evidence type="ECO:0000313" key="1">
    <source>
        <dbReference type="EMBL" id="MFG6432849.1"/>
    </source>
</evidence>
<evidence type="ECO:0008006" key="3">
    <source>
        <dbReference type="Google" id="ProtNLM"/>
    </source>
</evidence>
<accession>A0ABW7F9S4</accession>